<keyword evidence="1" id="KW-1133">Transmembrane helix</keyword>
<dbReference type="HOGENOM" id="CLU_1538408_0_0_14"/>
<name>Q8EUL4_MALP2</name>
<dbReference type="EMBL" id="BA000026">
    <property type="protein sequence ID" value="BAC44698.1"/>
    <property type="molecule type" value="Genomic_DNA"/>
</dbReference>
<evidence type="ECO:0000256" key="1">
    <source>
        <dbReference type="SAM" id="Phobius"/>
    </source>
</evidence>
<sequence length="174" mass="20461">MDINLYLNHKDNYTDFDKNLNQHQYQEIFNNQKLFKKINKILKSTNALAWVYIVLYSLASGLMLVSTAIFIILALKAGFLYKYWNLEPTLLEANIAMTSLIIMIDDIILFYIIPNAILMIVLTIKISRLKKYFPHYDKYFKWSLIGIFFSPYSIICTVKIVVLIKKDLANLRNF</sequence>
<protein>
    <submittedName>
        <fullName evidence="2">Uncharacterized protein</fullName>
    </submittedName>
</protein>
<feature type="transmembrane region" description="Helical" evidence="1">
    <location>
        <begin position="47"/>
        <end position="75"/>
    </location>
</feature>
<proteinExistence type="predicted"/>
<dbReference type="STRING" id="272633.gene:10732029"/>
<evidence type="ECO:0000313" key="3">
    <source>
        <dbReference type="Proteomes" id="UP000002522"/>
    </source>
</evidence>
<feature type="transmembrane region" description="Helical" evidence="1">
    <location>
        <begin position="142"/>
        <end position="164"/>
    </location>
</feature>
<dbReference type="RefSeq" id="WP_011077727.1">
    <property type="nucleotide sequence ID" value="NC_004432.1"/>
</dbReference>
<organism evidence="2 3">
    <name type="scientific">Malacoplasma penetrans (strain HF-2)</name>
    <name type="common">Mycoplasma penetrans</name>
    <dbReference type="NCBI Taxonomy" id="272633"/>
    <lineage>
        <taxon>Bacteria</taxon>
        <taxon>Bacillati</taxon>
        <taxon>Mycoplasmatota</taxon>
        <taxon>Mycoplasmoidales</taxon>
        <taxon>Mycoplasmoidaceae</taxon>
        <taxon>Malacoplasma</taxon>
    </lineage>
</organism>
<feature type="transmembrane region" description="Helical" evidence="1">
    <location>
        <begin position="95"/>
        <end position="122"/>
    </location>
</feature>
<keyword evidence="1" id="KW-0472">Membrane</keyword>
<dbReference type="AlphaFoldDB" id="Q8EUL4"/>
<dbReference type="InParanoid" id="Q8EUL4"/>
<dbReference type="KEGG" id="mpe:MYPE9070"/>
<dbReference type="Pfam" id="PF07666">
    <property type="entry name" value="MpPF26"/>
    <property type="match status" value="1"/>
</dbReference>
<dbReference type="InterPro" id="IPR011655">
    <property type="entry name" value="MpPF26"/>
</dbReference>
<dbReference type="Proteomes" id="UP000002522">
    <property type="component" value="Chromosome"/>
</dbReference>
<reference evidence="2 3" key="1">
    <citation type="journal article" date="2002" name="Nucleic Acids Res.">
        <title>The complete genomic sequence of Mycoplasma penetrans, an intracellular bacterial pathogen in humans.</title>
        <authorList>
            <person name="Sasaki Y."/>
            <person name="Ishikawa J."/>
            <person name="Yamashita A."/>
            <person name="Oshima K."/>
            <person name="Kenri T."/>
            <person name="Furuya K."/>
            <person name="Yoshino C."/>
            <person name="Horino A."/>
            <person name="Shiba T."/>
            <person name="Sasaki T."/>
            <person name="Hattori M."/>
        </authorList>
    </citation>
    <scope>NUCLEOTIDE SEQUENCE [LARGE SCALE GENOMIC DNA]</scope>
    <source>
        <strain evidence="2 3">HF-2</strain>
    </source>
</reference>
<accession>Q8EUL4</accession>
<gene>
    <name evidence="2" type="ordered locus">MYPE9070</name>
</gene>
<evidence type="ECO:0000313" key="2">
    <source>
        <dbReference type="EMBL" id="BAC44698.1"/>
    </source>
</evidence>
<keyword evidence="1" id="KW-0812">Transmembrane</keyword>
<keyword evidence="3" id="KW-1185">Reference proteome</keyword>